<dbReference type="VEuPathDB" id="FungiDB:PITG_08482"/>
<evidence type="ECO:0000256" key="6">
    <source>
        <dbReference type="SAM" id="Phobius"/>
    </source>
</evidence>
<dbReference type="InterPro" id="IPR018499">
    <property type="entry name" value="Tetraspanin/Peripherin"/>
</dbReference>
<dbReference type="OrthoDB" id="113781at2759"/>
<organism evidence="7 8">
    <name type="scientific">Phytophthora infestans (strain T30-4)</name>
    <name type="common">Potato late blight agent</name>
    <dbReference type="NCBI Taxonomy" id="403677"/>
    <lineage>
        <taxon>Eukaryota</taxon>
        <taxon>Sar</taxon>
        <taxon>Stramenopiles</taxon>
        <taxon>Oomycota</taxon>
        <taxon>Peronosporomycetes</taxon>
        <taxon>Peronosporales</taxon>
        <taxon>Peronosporaceae</taxon>
        <taxon>Phytophthora</taxon>
    </lineage>
</organism>
<evidence type="ECO:0000256" key="5">
    <source>
        <dbReference type="SAM" id="MobiDB-lite"/>
    </source>
</evidence>
<dbReference type="KEGG" id="pif:PITG_08482"/>
<feature type="region of interest" description="Disordered" evidence="5">
    <location>
        <begin position="1"/>
        <end position="46"/>
    </location>
</feature>
<dbReference type="AlphaFoldDB" id="D0NAQ5"/>
<feature type="transmembrane region" description="Helical" evidence="6">
    <location>
        <begin position="282"/>
        <end position="306"/>
    </location>
</feature>
<comment type="subcellular location">
    <subcellularLocation>
        <location evidence="1">Membrane</location>
        <topology evidence="1">Multi-pass membrane protein</topology>
    </subcellularLocation>
</comment>
<dbReference type="GeneID" id="9475171"/>
<keyword evidence="2 6" id="KW-0812">Transmembrane</keyword>
<dbReference type="GO" id="GO:0016020">
    <property type="term" value="C:membrane"/>
    <property type="evidence" value="ECO:0007669"/>
    <property type="project" value="UniProtKB-SubCell"/>
</dbReference>
<dbReference type="Pfam" id="PF00335">
    <property type="entry name" value="Tetraspanin"/>
    <property type="match status" value="1"/>
</dbReference>
<evidence type="ECO:0000256" key="4">
    <source>
        <dbReference type="ARBA" id="ARBA00023136"/>
    </source>
</evidence>
<accession>D0NAQ5</accession>
<dbReference type="EMBL" id="DS028130">
    <property type="protein sequence ID" value="EEY54913.1"/>
    <property type="molecule type" value="Genomic_DNA"/>
</dbReference>
<dbReference type="eggNOG" id="ENOG502S49K">
    <property type="taxonomic scope" value="Eukaryota"/>
</dbReference>
<feature type="transmembrane region" description="Helical" evidence="6">
    <location>
        <begin position="143"/>
        <end position="162"/>
    </location>
</feature>
<dbReference type="HOGENOM" id="CLU_071733_0_0_1"/>
<evidence type="ECO:0000313" key="7">
    <source>
        <dbReference type="EMBL" id="EEY54913.1"/>
    </source>
</evidence>
<keyword evidence="8" id="KW-1185">Reference proteome</keyword>
<keyword evidence="4 6" id="KW-0472">Membrane</keyword>
<gene>
    <name evidence="7" type="ORF">PITG_08482</name>
</gene>
<feature type="transmembrane region" description="Helical" evidence="6">
    <location>
        <begin position="102"/>
        <end position="122"/>
    </location>
</feature>
<dbReference type="RefSeq" id="XP_002903858.1">
    <property type="nucleotide sequence ID" value="XM_002903812.1"/>
</dbReference>
<proteinExistence type="predicted"/>
<evidence type="ECO:0000256" key="3">
    <source>
        <dbReference type="ARBA" id="ARBA00022989"/>
    </source>
</evidence>
<keyword evidence="3 6" id="KW-1133">Transmembrane helix</keyword>
<feature type="transmembrane region" description="Helical" evidence="6">
    <location>
        <begin position="64"/>
        <end position="87"/>
    </location>
</feature>
<dbReference type="OMA" id="WRSTQNE"/>
<protein>
    <submittedName>
        <fullName evidence="7">Transmembrane protein, putative</fullName>
    </submittedName>
</protein>
<reference evidence="8" key="1">
    <citation type="journal article" date="2009" name="Nature">
        <title>Genome sequence and analysis of the Irish potato famine pathogen Phytophthora infestans.</title>
        <authorList>
            <consortium name="The Broad Institute Genome Sequencing Platform"/>
            <person name="Haas B.J."/>
            <person name="Kamoun S."/>
            <person name="Zody M.C."/>
            <person name="Jiang R.H."/>
            <person name="Handsaker R.E."/>
            <person name="Cano L.M."/>
            <person name="Grabherr M."/>
            <person name="Kodira C.D."/>
            <person name="Raffaele S."/>
            <person name="Torto-Alalibo T."/>
            <person name="Bozkurt T.O."/>
            <person name="Ah-Fong A.M."/>
            <person name="Alvarado L."/>
            <person name="Anderson V.L."/>
            <person name="Armstrong M.R."/>
            <person name="Avrova A."/>
            <person name="Baxter L."/>
            <person name="Beynon J."/>
            <person name="Boevink P.C."/>
            <person name="Bollmann S.R."/>
            <person name="Bos J.I."/>
            <person name="Bulone V."/>
            <person name="Cai G."/>
            <person name="Cakir C."/>
            <person name="Carrington J.C."/>
            <person name="Chawner M."/>
            <person name="Conti L."/>
            <person name="Costanzo S."/>
            <person name="Ewan R."/>
            <person name="Fahlgren N."/>
            <person name="Fischbach M.A."/>
            <person name="Fugelstad J."/>
            <person name="Gilroy E.M."/>
            <person name="Gnerre S."/>
            <person name="Green P.J."/>
            <person name="Grenville-Briggs L.J."/>
            <person name="Griffith J."/>
            <person name="Grunwald N.J."/>
            <person name="Horn K."/>
            <person name="Horner N.R."/>
            <person name="Hu C.H."/>
            <person name="Huitema E."/>
            <person name="Jeong D.H."/>
            <person name="Jones A.M."/>
            <person name="Jones J.D."/>
            <person name="Jones R.W."/>
            <person name="Karlsson E.K."/>
            <person name="Kunjeti S.G."/>
            <person name="Lamour K."/>
            <person name="Liu Z."/>
            <person name="Ma L."/>
            <person name="Maclean D."/>
            <person name="Chibucos M.C."/>
            <person name="McDonald H."/>
            <person name="McWalters J."/>
            <person name="Meijer H.J."/>
            <person name="Morgan W."/>
            <person name="Morris P.F."/>
            <person name="Munro C.A."/>
            <person name="O'Neill K."/>
            <person name="Ospina-Giraldo M."/>
            <person name="Pinzon A."/>
            <person name="Pritchard L."/>
            <person name="Ramsahoye B."/>
            <person name="Ren Q."/>
            <person name="Restrepo S."/>
            <person name="Roy S."/>
            <person name="Sadanandom A."/>
            <person name="Savidor A."/>
            <person name="Schornack S."/>
            <person name="Schwartz D.C."/>
            <person name="Schumann U.D."/>
            <person name="Schwessinger B."/>
            <person name="Seyer L."/>
            <person name="Sharpe T."/>
            <person name="Silvar C."/>
            <person name="Song J."/>
            <person name="Studholme D.J."/>
            <person name="Sykes S."/>
            <person name="Thines M."/>
            <person name="van de Vondervoort P.J."/>
            <person name="Phuntumart V."/>
            <person name="Wawra S."/>
            <person name="Weide R."/>
            <person name="Win J."/>
            <person name="Young C."/>
            <person name="Zhou S."/>
            <person name="Fry W."/>
            <person name="Meyers B.C."/>
            <person name="van West P."/>
            <person name="Ristaino J."/>
            <person name="Govers F."/>
            <person name="Birch P.R."/>
            <person name="Whisson S.C."/>
            <person name="Judelson H.S."/>
            <person name="Nusbaum C."/>
        </authorList>
    </citation>
    <scope>NUCLEOTIDE SEQUENCE [LARGE SCALE GENOMIC DNA]</scope>
    <source>
        <strain evidence="8">T30-4</strain>
    </source>
</reference>
<sequence>MTATRGDSNGTSLEQILPQLRPKRPTPARGVLSPPHATRQPQDAPRLSESAATFPVARLVETSLYFWTVVAVILGIFLACLVLYMLYFKEGGDLTPTLPFNLAAYGGLTVTLASCFGLYGLLQHRRIVTEGGRNYSLGMVRTIGAIVVVVAGAMALSLVSTVEQAQDGDFSSDRVVVLETNVIMRLHTQVLKSSSSWQSTQNELKCCGYDRVSVMQENLSPSSSWDASLQTAVEDANAIAGRYCSSRVSECIRTASEPHCPVPGREFCRVELLKVAQANYSLLGICAITLGATQLIFSVFGLFTLLCDVRRISGSSPIYLMRHRTLSPIQPNTEV</sequence>
<dbReference type="InParanoid" id="D0NAQ5"/>
<evidence type="ECO:0000256" key="2">
    <source>
        <dbReference type="ARBA" id="ARBA00022692"/>
    </source>
</evidence>
<evidence type="ECO:0000313" key="8">
    <source>
        <dbReference type="Proteomes" id="UP000006643"/>
    </source>
</evidence>
<name>D0NAQ5_PHYIT</name>
<feature type="compositionally biased region" description="Polar residues" evidence="5">
    <location>
        <begin position="1"/>
        <end position="14"/>
    </location>
</feature>
<evidence type="ECO:0000256" key="1">
    <source>
        <dbReference type="ARBA" id="ARBA00004141"/>
    </source>
</evidence>
<dbReference type="Proteomes" id="UP000006643">
    <property type="component" value="Unassembled WGS sequence"/>
</dbReference>